<gene>
    <name evidence="1" type="ORF">AM493_02885</name>
</gene>
<dbReference type="PATRIC" id="fig|1202724.3.peg.592"/>
<keyword evidence="2" id="KW-1185">Reference proteome</keyword>
<dbReference type="Pfam" id="PF07609">
    <property type="entry name" value="DUF1572"/>
    <property type="match status" value="1"/>
</dbReference>
<comment type="caution">
    <text evidence="1">The sequence shown here is derived from an EMBL/GenBank/DDBJ whole genome shotgun (WGS) entry which is preliminary data.</text>
</comment>
<dbReference type="Proteomes" id="UP000037755">
    <property type="component" value="Unassembled WGS sequence"/>
</dbReference>
<evidence type="ECO:0000313" key="1">
    <source>
        <dbReference type="EMBL" id="KOS05097.1"/>
    </source>
</evidence>
<dbReference type="OrthoDB" id="68731at2"/>
<dbReference type="RefSeq" id="WP_054406159.1">
    <property type="nucleotide sequence ID" value="NZ_FOYA01000006.1"/>
</dbReference>
<dbReference type="InterPro" id="IPR011466">
    <property type="entry name" value="DUF1572"/>
</dbReference>
<reference evidence="1 2" key="1">
    <citation type="submission" date="2015-08" db="EMBL/GenBank/DDBJ databases">
        <title>Whole genome sequence of Flavobacterium akiainvivens IK-1T, from decaying Wikstroemia oahuensis, an endemic Hawaiian shrub.</title>
        <authorList>
            <person name="Wan X."/>
            <person name="Hou S."/>
            <person name="Saito J."/>
            <person name="Donachie S."/>
        </authorList>
    </citation>
    <scope>NUCLEOTIDE SEQUENCE [LARGE SCALE GENOMIC DNA]</scope>
    <source>
        <strain evidence="1 2">IK-1</strain>
    </source>
</reference>
<dbReference type="STRING" id="1202724.AM493_02885"/>
<organism evidence="1 2">
    <name type="scientific">Flavobacterium akiainvivens</name>
    <dbReference type="NCBI Taxonomy" id="1202724"/>
    <lineage>
        <taxon>Bacteria</taxon>
        <taxon>Pseudomonadati</taxon>
        <taxon>Bacteroidota</taxon>
        <taxon>Flavobacteriia</taxon>
        <taxon>Flavobacteriales</taxon>
        <taxon>Flavobacteriaceae</taxon>
        <taxon>Flavobacterium</taxon>
    </lineage>
</organism>
<name>A0A0M8MG70_9FLAO</name>
<evidence type="ECO:0000313" key="2">
    <source>
        <dbReference type="Proteomes" id="UP000037755"/>
    </source>
</evidence>
<proteinExistence type="predicted"/>
<dbReference type="SUPFAM" id="SSF109854">
    <property type="entry name" value="DinB/YfiT-like putative metalloenzymes"/>
    <property type="match status" value="1"/>
</dbReference>
<protein>
    <recommendedName>
        <fullName evidence="3">DUF1572 domain-containing protein</fullName>
    </recommendedName>
</protein>
<evidence type="ECO:0008006" key="3">
    <source>
        <dbReference type="Google" id="ProtNLM"/>
    </source>
</evidence>
<dbReference type="InterPro" id="IPR034660">
    <property type="entry name" value="DinB/YfiT-like"/>
</dbReference>
<dbReference type="AlphaFoldDB" id="A0A0M8MG70"/>
<accession>A0A0M8MG70</accession>
<dbReference type="EMBL" id="LIYD01000005">
    <property type="protein sequence ID" value="KOS05097.1"/>
    <property type="molecule type" value="Genomic_DNA"/>
</dbReference>
<dbReference type="Gene3D" id="1.20.120.450">
    <property type="entry name" value="dinb family like domain"/>
    <property type="match status" value="1"/>
</dbReference>
<sequence>METAVAYIESVKKQFLYYKTLGEKAMAQLQPEQLFFSPNEDTNSIAIIVKHLHGNMLSRWTDFLTSDGEKEWRNRDDEFENPFTDAETLMQKWNEGWDCLLNALETVTPDNLDSIIYIRNEGHTVTEAINRQLAHYPYHIGQIVFFAKQLKQEAWNSLSISKNNSAQYNNQKFAEEKGTRNFIDSELNRLNNTTK</sequence>